<dbReference type="InterPro" id="IPR036721">
    <property type="entry name" value="RCK_C_sf"/>
</dbReference>
<dbReference type="GO" id="GO:0008324">
    <property type="term" value="F:monoatomic cation transmembrane transporter activity"/>
    <property type="evidence" value="ECO:0007669"/>
    <property type="project" value="InterPro"/>
</dbReference>
<dbReference type="RefSeq" id="WP_153759992.1">
    <property type="nucleotide sequence ID" value="NZ_CP045851.1"/>
</dbReference>
<dbReference type="EMBL" id="CP045851">
    <property type="protein sequence ID" value="QGG95886.1"/>
    <property type="molecule type" value="Genomic_DNA"/>
</dbReference>
<dbReference type="InterPro" id="IPR058776">
    <property type="entry name" value="KhtT-like_N"/>
</dbReference>
<dbReference type="Proteomes" id="UP000334019">
    <property type="component" value="Chromosome"/>
</dbReference>
<dbReference type="PROSITE" id="PS51202">
    <property type="entry name" value="RCK_C"/>
    <property type="match status" value="1"/>
</dbReference>
<evidence type="ECO:0000259" key="1">
    <source>
        <dbReference type="PROSITE" id="PS51202"/>
    </source>
</evidence>
<dbReference type="InterPro" id="IPR026278">
    <property type="entry name" value="KhtT"/>
</dbReference>
<dbReference type="GO" id="GO:0006813">
    <property type="term" value="P:potassium ion transport"/>
    <property type="evidence" value="ECO:0007669"/>
    <property type="project" value="InterPro"/>
</dbReference>
<sequence length="158" mass="17048">MSEIEETVLPGVGVRHDFMSRGGRRVGVVSHASGRRDLLVYDTRDPDAVRASVELTVDEARTVADLLGGLTIIEHLGQVQQRIEGLAIEWLPLPESFQSTTIGDGEYRKRTGVSIVAIIRGHTTVPGPGPDEELEPGDVVVGVGSAESMERLRELLGI</sequence>
<dbReference type="InterPro" id="IPR006037">
    <property type="entry name" value="RCK_C"/>
</dbReference>
<name>A0A5Q2RN98_9ACTN</name>
<dbReference type="Pfam" id="PF25991">
    <property type="entry name" value="KhtT_N"/>
    <property type="match status" value="1"/>
</dbReference>
<dbReference type="Gene3D" id="3.30.70.1450">
    <property type="entry name" value="Regulator of K+ conductance, C-terminal domain"/>
    <property type="match status" value="1"/>
</dbReference>
<keyword evidence="3" id="KW-1185">Reference proteome</keyword>
<dbReference type="SUPFAM" id="SSF116726">
    <property type="entry name" value="TrkA C-terminal domain-like"/>
    <property type="match status" value="1"/>
</dbReference>
<protein>
    <submittedName>
        <fullName evidence="2">Potassium transporter TrkA</fullName>
    </submittedName>
</protein>
<reference evidence="2 3" key="1">
    <citation type="submission" date="2019-11" db="EMBL/GenBank/DDBJ databases">
        <authorList>
            <person name="He Y."/>
        </authorList>
    </citation>
    <scope>NUCLEOTIDE SEQUENCE [LARGE SCALE GENOMIC DNA]</scope>
    <source>
        <strain evidence="2 3">SCSIO 58843</strain>
    </source>
</reference>
<proteinExistence type="predicted"/>
<feature type="domain" description="RCK C-terminal" evidence="1">
    <location>
        <begin position="76"/>
        <end position="158"/>
    </location>
</feature>
<organism evidence="2 3">
    <name type="scientific">Actinomarinicola tropica</name>
    <dbReference type="NCBI Taxonomy" id="2789776"/>
    <lineage>
        <taxon>Bacteria</taxon>
        <taxon>Bacillati</taxon>
        <taxon>Actinomycetota</taxon>
        <taxon>Acidimicrobiia</taxon>
        <taxon>Acidimicrobiales</taxon>
        <taxon>Iamiaceae</taxon>
        <taxon>Actinomarinicola</taxon>
    </lineage>
</organism>
<dbReference type="AlphaFoldDB" id="A0A5Q2RN98"/>
<dbReference type="Pfam" id="PF02080">
    <property type="entry name" value="TrkA_C"/>
    <property type="match status" value="1"/>
</dbReference>
<evidence type="ECO:0000313" key="2">
    <source>
        <dbReference type="EMBL" id="QGG95886.1"/>
    </source>
</evidence>
<gene>
    <name evidence="2" type="ORF">GH723_12685</name>
</gene>
<dbReference type="KEGG" id="atq:GH723_12685"/>
<dbReference type="PIRSF" id="PIRSF005028">
    <property type="entry name" value="KhtT"/>
    <property type="match status" value="1"/>
</dbReference>
<accession>A0A5Q2RN98</accession>
<evidence type="ECO:0000313" key="3">
    <source>
        <dbReference type="Proteomes" id="UP000334019"/>
    </source>
</evidence>